<name>A3DLC1_STAMF</name>
<dbReference type="eggNOG" id="arCOG01440">
    <property type="taxonomic scope" value="Archaea"/>
</dbReference>
<protein>
    <recommendedName>
        <fullName evidence="1">Cas6 N-terminal domain-containing protein</fullName>
    </recommendedName>
</protein>
<feature type="domain" description="Cas6 N-terminal" evidence="1">
    <location>
        <begin position="25"/>
        <end position="113"/>
    </location>
</feature>
<dbReference type="GeneID" id="4907052"/>
<dbReference type="EMBL" id="CP000575">
    <property type="protein sequence ID" value="ABN69431.1"/>
    <property type="molecule type" value="Genomic_DNA"/>
</dbReference>
<organism evidence="2 3">
    <name type="scientific">Staphylothermus marinus (strain ATCC 43588 / DSM 3639 / JCM 9404 / F1)</name>
    <dbReference type="NCBI Taxonomy" id="399550"/>
    <lineage>
        <taxon>Archaea</taxon>
        <taxon>Thermoproteota</taxon>
        <taxon>Thermoprotei</taxon>
        <taxon>Desulfurococcales</taxon>
        <taxon>Desulfurococcaceae</taxon>
        <taxon>Staphylothermus</taxon>
    </lineage>
</organism>
<dbReference type="KEGG" id="smr:Smar_0318"/>
<reference evidence="3" key="1">
    <citation type="journal article" date="2009" name="BMC Genomics">
        <title>The complete genome sequence of Staphylothermus marinus reveals differences in sulfur metabolism among heterotrophic Crenarchaeota.</title>
        <authorList>
            <person name="Anderson I.J."/>
            <person name="Dharmarajan L."/>
            <person name="Rodriguez J."/>
            <person name="Hooper S."/>
            <person name="Porat I."/>
            <person name="Ulrich L.E."/>
            <person name="Elkins J.G."/>
            <person name="Mavromatis K."/>
            <person name="Sun H."/>
            <person name="Land M."/>
            <person name="Lapidus A."/>
            <person name="Lucas S."/>
            <person name="Barry K."/>
            <person name="Huber H."/>
            <person name="Zhulin I.B."/>
            <person name="Whitman W.B."/>
            <person name="Mukhopadhyay B."/>
            <person name="Woese C."/>
            <person name="Bristow J."/>
            <person name="Kyrpides N."/>
        </authorList>
    </citation>
    <scope>NUCLEOTIDE SEQUENCE [LARGE SCALE GENOMIC DNA]</scope>
    <source>
        <strain evidence="3">ATCC 43588 / DSM 3639 / JCM 9404 / F1</strain>
    </source>
</reference>
<dbReference type="Proteomes" id="UP000000254">
    <property type="component" value="Chromosome"/>
</dbReference>
<dbReference type="Gene3D" id="3.30.70.1900">
    <property type="match status" value="1"/>
</dbReference>
<dbReference type="HOGENOM" id="CLU_929440_0_0_2"/>
<proteinExistence type="predicted"/>
<dbReference type="InterPro" id="IPR041165">
    <property type="entry name" value="Cas6_N_arch"/>
</dbReference>
<dbReference type="Pfam" id="PF17952">
    <property type="entry name" value="Cas6_N"/>
    <property type="match status" value="1"/>
</dbReference>
<dbReference type="RefSeq" id="WP_011838622.1">
    <property type="nucleotide sequence ID" value="NC_009033.1"/>
</dbReference>
<dbReference type="AlphaFoldDB" id="A3DLC1"/>
<dbReference type="OrthoDB" id="19351at2157"/>
<evidence type="ECO:0000313" key="2">
    <source>
        <dbReference type="EMBL" id="ABN69431.1"/>
    </source>
</evidence>
<keyword evidence="3" id="KW-1185">Reference proteome</keyword>
<sequence>MIDIGLDIEHVLFSAPSRRYYVVHVGITVTNPAVLPPFTGKVVKSLLIKSNPLLEKIFEESIPDQPKPIHVTPIGYYSRNGVVYLWKRAGVNNGITTVKPDKKYFFTVSCSEEVSGMILEAVLGINSIKFFNTEWILTDLDVKTYKLPNNNPPIKLDNTDSVKVMFRTPVQPIDPYRKSKYKRLNILPGILFSYNAGEITKMYKRGPEYWRILDIINYVLIESKTYWKTVKQVEVLYEQKTIPALTGYVKYWINKENTSKKEKLLIENILSHAQIMGAGSSRAIGLGHIEIKTQQT</sequence>
<dbReference type="Gene3D" id="2.40.30.310">
    <property type="match status" value="1"/>
</dbReference>
<dbReference type="STRING" id="399550.Smar_0318"/>
<accession>A3DLC1</accession>
<evidence type="ECO:0000259" key="1">
    <source>
        <dbReference type="Pfam" id="PF17952"/>
    </source>
</evidence>
<gene>
    <name evidence="2" type="ordered locus">Smar_0318</name>
</gene>
<reference evidence="2 3" key="2">
    <citation type="journal article" date="2009" name="Stand. Genomic Sci.">
        <title>Complete genome sequence of Staphylothermus marinus Stetter and Fiala 1986 type strain F1.</title>
        <authorList>
            <person name="Anderson I.J."/>
            <person name="Sun H."/>
            <person name="Lapidus A."/>
            <person name="Copeland A."/>
            <person name="Glavina Del Rio T."/>
            <person name="Tice H."/>
            <person name="Dalin E."/>
            <person name="Lucas S."/>
            <person name="Barry K."/>
            <person name="Land M."/>
            <person name="Richardson P."/>
            <person name="Huber H."/>
            <person name="Kyrpides N.C."/>
        </authorList>
    </citation>
    <scope>NUCLEOTIDE SEQUENCE [LARGE SCALE GENOMIC DNA]</scope>
    <source>
        <strain evidence="3">ATCC 43588 / DSM 3639 / JCM 9404 / F1</strain>
    </source>
</reference>
<evidence type="ECO:0000313" key="3">
    <source>
        <dbReference type="Proteomes" id="UP000000254"/>
    </source>
</evidence>